<proteinExistence type="predicted"/>
<sequence>MNKMIKTLKPLVQGGYHTDIRYLVRAMQIILDAGKFPKNLCDLVAAQEETTRLAVRKGFSRIAKIIWKNSAGILHEEGEKCPLPFDVLHDLAFLLSDGEIL</sequence>
<comment type="caution">
    <text evidence="1">The sequence shown here is derived from an EMBL/GenBank/DDBJ whole genome shotgun (WGS) entry which is preliminary data.</text>
</comment>
<evidence type="ECO:0000313" key="1">
    <source>
        <dbReference type="EMBL" id="MCQ4840407.1"/>
    </source>
</evidence>
<evidence type="ECO:0000313" key="2">
    <source>
        <dbReference type="Proteomes" id="UP001524473"/>
    </source>
</evidence>
<gene>
    <name evidence="1" type="ORF">NE695_10845</name>
</gene>
<name>A0ABT1S0F7_9FIRM</name>
<evidence type="ECO:0008006" key="3">
    <source>
        <dbReference type="Google" id="ProtNLM"/>
    </source>
</evidence>
<protein>
    <recommendedName>
        <fullName evidence="3">Sporulation initiation factor Spo0A C-terminal domain-containing protein</fullName>
    </recommendedName>
</protein>
<dbReference type="Proteomes" id="UP001524473">
    <property type="component" value="Unassembled WGS sequence"/>
</dbReference>
<reference evidence="1 2" key="1">
    <citation type="submission" date="2022-06" db="EMBL/GenBank/DDBJ databases">
        <title>Isolation of gut microbiota from human fecal samples.</title>
        <authorList>
            <person name="Pamer E.G."/>
            <person name="Barat B."/>
            <person name="Waligurski E."/>
            <person name="Medina S."/>
            <person name="Paddock L."/>
            <person name="Mostad J."/>
        </authorList>
    </citation>
    <scope>NUCLEOTIDE SEQUENCE [LARGE SCALE GENOMIC DNA]</scope>
    <source>
        <strain evidence="1 2">DFI.9.73</strain>
    </source>
</reference>
<organism evidence="1 2">
    <name type="scientific">Neglectibacter timonensis</name>
    <dbReference type="NCBI Taxonomy" id="1776382"/>
    <lineage>
        <taxon>Bacteria</taxon>
        <taxon>Bacillati</taxon>
        <taxon>Bacillota</taxon>
        <taxon>Clostridia</taxon>
        <taxon>Eubacteriales</taxon>
        <taxon>Oscillospiraceae</taxon>
        <taxon>Neglectibacter</taxon>
    </lineage>
</organism>
<accession>A0ABT1S0F7</accession>
<keyword evidence="2" id="KW-1185">Reference proteome</keyword>
<dbReference type="GeneID" id="90533431"/>
<dbReference type="RefSeq" id="WP_066866512.1">
    <property type="nucleotide sequence ID" value="NZ_CABKVV010000014.1"/>
</dbReference>
<dbReference type="EMBL" id="JANFZH010000023">
    <property type="protein sequence ID" value="MCQ4840407.1"/>
    <property type="molecule type" value="Genomic_DNA"/>
</dbReference>